<keyword evidence="2" id="KW-1185">Reference proteome</keyword>
<protein>
    <submittedName>
        <fullName evidence="1">Uncharacterized protein</fullName>
    </submittedName>
</protein>
<evidence type="ECO:0000313" key="1">
    <source>
        <dbReference type="EMBL" id="KAG8646330.1"/>
    </source>
</evidence>
<name>A0ACB7H1H8_MANES</name>
<dbReference type="EMBL" id="CM004396">
    <property type="protein sequence ID" value="KAG8646330.1"/>
    <property type="molecule type" value="Genomic_DNA"/>
</dbReference>
<comment type="caution">
    <text evidence="1">The sequence shown here is derived from an EMBL/GenBank/DDBJ whole genome shotgun (WGS) entry which is preliminary data.</text>
</comment>
<accession>A0ACB7H1H8</accession>
<sequence length="471" mass="52530">MCICGETKYVQLLHSYLSGFFFFLISVFCRGKELQKLRLKKVKGSSEREDMSLMYSPSFNYQDGELRRNQESMDLNFHHYHQAEHQHSSGLLRYRSAPSSFLESLVSGATGHGNDSGGIEGEDSLYFQASSPDMDTVLARFMSTCNGSGDSNSENLQEYEKRPAMKQEMEDSQIVYQSSPINNLASNGNSVDVSNSLDSSFGVMNSMALENSMQASKMSTVNGSNLVRQNSSPAGFFSNLGVDNGFTVTKDAGGVRACNGLNGEANPSTSSLNNHLSFPSGQRLLPQIAEFEDENPGASSPEENTRKRQYMNFADNTWDDPSLNDFKRLRSNDGNVFSGLYMLDNQNENSGTRVSGLTHHLSLPKTAAEMANVEKFLQFQDSVPCKIRAKRGCATHPRSIAERVRRMRISERMRKLQDLFPNMDKQTNTADKLDFAVEYIKDLQKQLKTLKDTKAKCMCSSEQKQHSSSSS</sequence>
<dbReference type="Proteomes" id="UP000091857">
    <property type="component" value="Chromosome 10"/>
</dbReference>
<gene>
    <name evidence="1" type="ORF">MANES_10G146400v8</name>
</gene>
<reference evidence="2" key="1">
    <citation type="journal article" date="2016" name="Nat. Biotechnol.">
        <title>Sequencing wild and cultivated cassava and related species reveals extensive interspecific hybridization and genetic diversity.</title>
        <authorList>
            <person name="Bredeson J.V."/>
            <person name="Lyons J.B."/>
            <person name="Prochnik S.E."/>
            <person name="Wu G.A."/>
            <person name="Ha C.M."/>
            <person name="Edsinger-Gonzales E."/>
            <person name="Grimwood J."/>
            <person name="Schmutz J."/>
            <person name="Rabbi I.Y."/>
            <person name="Egesi C."/>
            <person name="Nauluvula P."/>
            <person name="Lebot V."/>
            <person name="Ndunguru J."/>
            <person name="Mkamilo G."/>
            <person name="Bart R.S."/>
            <person name="Setter T.L."/>
            <person name="Gleadow R.M."/>
            <person name="Kulakow P."/>
            <person name="Ferguson M.E."/>
            <person name="Rounsley S."/>
            <person name="Rokhsar D.S."/>
        </authorList>
    </citation>
    <scope>NUCLEOTIDE SEQUENCE [LARGE SCALE GENOMIC DNA]</scope>
    <source>
        <strain evidence="2">cv. AM560-2</strain>
    </source>
</reference>
<proteinExistence type="predicted"/>
<organism evidence="1 2">
    <name type="scientific">Manihot esculenta</name>
    <name type="common">Cassava</name>
    <name type="synonym">Jatropha manihot</name>
    <dbReference type="NCBI Taxonomy" id="3983"/>
    <lineage>
        <taxon>Eukaryota</taxon>
        <taxon>Viridiplantae</taxon>
        <taxon>Streptophyta</taxon>
        <taxon>Embryophyta</taxon>
        <taxon>Tracheophyta</taxon>
        <taxon>Spermatophyta</taxon>
        <taxon>Magnoliopsida</taxon>
        <taxon>eudicotyledons</taxon>
        <taxon>Gunneridae</taxon>
        <taxon>Pentapetalae</taxon>
        <taxon>rosids</taxon>
        <taxon>fabids</taxon>
        <taxon>Malpighiales</taxon>
        <taxon>Euphorbiaceae</taxon>
        <taxon>Crotonoideae</taxon>
        <taxon>Manihoteae</taxon>
        <taxon>Manihot</taxon>
    </lineage>
</organism>
<evidence type="ECO:0000313" key="2">
    <source>
        <dbReference type="Proteomes" id="UP000091857"/>
    </source>
</evidence>